<dbReference type="OrthoDB" id="7359569at2"/>
<accession>A0A1V2H2T6</accession>
<dbReference type="AlphaFoldDB" id="A0A1V2H2T6"/>
<dbReference type="InterPro" id="IPR036388">
    <property type="entry name" value="WH-like_DNA-bd_sf"/>
</dbReference>
<dbReference type="InterPro" id="IPR000835">
    <property type="entry name" value="HTH_MarR-typ"/>
</dbReference>
<dbReference type="PANTHER" id="PTHR33164">
    <property type="entry name" value="TRANSCRIPTIONAL REGULATOR, MARR FAMILY"/>
    <property type="match status" value="1"/>
</dbReference>
<sequence length="139" mass="14535">MPAAPAPASSACYCITLRGAARKISAIYDAALAPVGVNIGQLSLLRRIRRHGPVSLTELGRLADLDRSTIGRNARVLEKLGLVEGRAGADQREAPLALSPAGEALLEKAAPLWDAAQAEIETRLGAEGLAALSRLAEDF</sequence>
<dbReference type="SMART" id="SM00347">
    <property type="entry name" value="HTH_MARR"/>
    <property type="match status" value="1"/>
</dbReference>
<dbReference type="InterPro" id="IPR036390">
    <property type="entry name" value="WH_DNA-bd_sf"/>
</dbReference>
<dbReference type="EMBL" id="MLCO01000153">
    <property type="protein sequence ID" value="ONG51794.1"/>
    <property type="molecule type" value="Genomic_DNA"/>
</dbReference>
<evidence type="ECO:0000259" key="1">
    <source>
        <dbReference type="PROSITE" id="PS50995"/>
    </source>
</evidence>
<comment type="caution">
    <text evidence="2">The sequence shown here is derived from an EMBL/GenBank/DDBJ whole genome shotgun (WGS) entry which is preliminary data.</text>
</comment>
<feature type="domain" description="HTH marR-type" evidence="1">
    <location>
        <begin position="10"/>
        <end position="139"/>
    </location>
</feature>
<evidence type="ECO:0000313" key="3">
    <source>
        <dbReference type="Proteomes" id="UP000188879"/>
    </source>
</evidence>
<organism evidence="2 3">
    <name type="scientific">Teichococcus deserti</name>
    <dbReference type="NCBI Taxonomy" id="1817963"/>
    <lineage>
        <taxon>Bacteria</taxon>
        <taxon>Pseudomonadati</taxon>
        <taxon>Pseudomonadota</taxon>
        <taxon>Alphaproteobacteria</taxon>
        <taxon>Acetobacterales</taxon>
        <taxon>Roseomonadaceae</taxon>
        <taxon>Roseomonas</taxon>
    </lineage>
</organism>
<dbReference type="Pfam" id="PF12802">
    <property type="entry name" value="MarR_2"/>
    <property type="match status" value="1"/>
</dbReference>
<dbReference type="PROSITE" id="PS50995">
    <property type="entry name" value="HTH_MARR_2"/>
    <property type="match status" value="1"/>
</dbReference>
<reference evidence="2 3" key="1">
    <citation type="submission" date="2016-10" db="EMBL/GenBank/DDBJ databases">
        <title>Draft Genome sequence of Roseomonas sp. strain M3.</title>
        <authorList>
            <person name="Subhash Y."/>
            <person name="Lee S."/>
        </authorList>
    </citation>
    <scope>NUCLEOTIDE SEQUENCE [LARGE SCALE GENOMIC DNA]</scope>
    <source>
        <strain evidence="2 3">M3</strain>
    </source>
</reference>
<dbReference type="GO" id="GO:0003700">
    <property type="term" value="F:DNA-binding transcription factor activity"/>
    <property type="evidence" value="ECO:0007669"/>
    <property type="project" value="InterPro"/>
</dbReference>
<gene>
    <name evidence="2" type="ORF">BKE38_15625</name>
</gene>
<dbReference type="PANTHER" id="PTHR33164:SF105">
    <property type="entry name" value="TRANSCRIPTIONAL REPRESSOR PROTEIN-RELATED"/>
    <property type="match status" value="1"/>
</dbReference>
<dbReference type="InterPro" id="IPR039422">
    <property type="entry name" value="MarR/SlyA-like"/>
</dbReference>
<proteinExistence type="predicted"/>
<protein>
    <submittedName>
        <fullName evidence="2">MarR family transcriptional regulator</fullName>
    </submittedName>
</protein>
<name>A0A1V2H2T6_9PROT</name>
<keyword evidence="3" id="KW-1185">Reference proteome</keyword>
<dbReference type="Gene3D" id="1.10.10.10">
    <property type="entry name" value="Winged helix-like DNA-binding domain superfamily/Winged helix DNA-binding domain"/>
    <property type="match status" value="1"/>
</dbReference>
<dbReference type="GO" id="GO:0006950">
    <property type="term" value="P:response to stress"/>
    <property type="evidence" value="ECO:0007669"/>
    <property type="project" value="TreeGrafter"/>
</dbReference>
<dbReference type="Proteomes" id="UP000188879">
    <property type="component" value="Unassembled WGS sequence"/>
</dbReference>
<evidence type="ECO:0000313" key="2">
    <source>
        <dbReference type="EMBL" id="ONG51794.1"/>
    </source>
</evidence>
<dbReference type="SUPFAM" id="SSF46785">
    <property type="entry name" value="Winged helix' DNA-binding domain"/>
    <property type="match status" value="1"/>
</dbReference>
<dbReference type="RefSeq" id="WP_076958268.1">
    <property type="nucleotide sequence ID" value="NZ_MLCO01000153.1"/>
</dbReference>